<name>A0ABW8PZM5_9GAMM</name>
<dbReference type="Proteomes" id="UP001621714">
    <property type="component" value="Unassembled WGS sequence"/>
</dbReference>
<comment type="caution">
    <text evidence="1">The sequence shown here is derived from an EMBL/GenBank/DDBJ whole genome shotgun (WGS) entry which is preliminary data.</text>
</comment>
<proteinExistence type="predicted"/>
<keyword evidence="2" id="KW-1185">Reference proteome</keyword>
<accession>A0ABW8PZM5</accession>
<gene>
    <name evidence="1" type="ORF">V6U78_11890</name>
</gene>
<evidence type="ECO:0000313" key="1">
    <source>
        <dbReference type="EMBL" id="MFK7161738.1"/>
    </source>
</evidence>
<evidence type="ECO:0000313" key="2">
    <source>
        <dbReference type="Proteomes" id="UP001621714"/>
    </source>
</evidence>
<protein>
    <submittedName>
        <fullName evidence="1">Uncharacterized protein</fullName>
    </submittedName>
</protein>
<sequence length="93" mass="10091">MSQQPRLFGLTPTGERIELPELAEIQLCWDEGLPVSLVLAPEHLSGQSFSLEIGSEEDASDHITEFGSFVLRPGACNVVDVSIELAPMPSCDH</sequence>
<reference evidence="1 2" key="1">
    <citation type="submission" date="2024-02" db="EMBL/GenBank/DDBJ databases">
        <title>Marinospirillum sp. MEB 164 isolated from Lonar lake sediment.</title>
        <authorList>
            <person name="Joshi A."/>
            <person name="Thite S."/>
        </authorList>
    </citation>
    <scope>NUCLEOTIDE SEQUENCE [LARGE SCALE GENOMIC DNA]</scope>
    <source>
        <strain evidence="1 2">MEB164</strain>
    </source>
</reference>
<dbReference type="EMBL" id="JBANFI010000009">
    <property type="protein sequence ID" value="MFK7161738.1"/>
    <property type="molecule type" value="Genomic_DNA"/>
</dbReference>
<dbReference type="RefSeq" id="WP_405341148.1">
    <property type="nucleotide sequence ID" value="NZ_JBANFI010000009.1"/>
</dbReference>
<organism evidence="1 2">
    <name type="scientific">Marinospirillum alkalitolerans</name>
    <dbReference type="NCBI Taxonomy" id="3123374"/>
    <lineage>
        <taxon>Bacteria</taxon>
        <taxon>Pseudomonadati</taxon>
        <taxon>Pseudomonadota</taxon>
        <taxon>Gammaproteobacteria</taxon>
        <taxon>Oceanospirillales</taxon>
        <taxon>Oceanospirillaceae</taxon>
        <taxon>Marinospirillum</taxon>
    </lineage>
</organism>